<name>A0ABV1KLK2_9BACL</name>
<dbReference type="InterPro" id="IPR018146">
    <property type="entry name" value="Glyoxalase_1_CS"/>
</dbReference>
<dbReference type="PANTHER" id="PTHR43279">
    <property type="entry name" value="CATECHOL-2,3-DIOXYGENASE"/>
    <property type="match status" value="1"/>
</dbReference>
<dbReference type="PROSITE" id="PS00934">
    <property type="entry name" value="GLYOXALASE_I_1"/>
    <property type="match status" value="1"/>
</dbReference>
<reference evidence="3 4" key="1">
    <citation type="journal article" date="2023" name="Genome Announc.">
        <title>Pan-Genome Analyses of the Genus Cohnella and Proposal of the Novel Species Cohnella silvisoli sp. nov., Isolated from Forest Soil.</title>
        <authorList>
            <person name="Wang C."/>
            <person name="Mao L."/>
            <person name="Bao G."/>
            <person name="Zhu H."/>
        </authorList>
    </citation>
    <scope>NUCLEOTIDE SEQUENCE [LARGE SCALE GENOMIC DNA]</scope>
    <source>
        <strain evidence="3 4">NL03-T5-1</strain>
    </source>
</reference>
<evidence type="ECO:0000259" key="2">
    <source>
        <dbReference type="PROSITE" id="PS51819"/>
    </source>
</evidence>
<dbReference type="SUPFAM" id="SSF54593">
    <property type="entry name" value="Glyoxalase/Bleomycin resistance protein/Dihydroxybiphenyl dioxygenase"/>
    <property type="match status" value="2"/>
</dbReference>
<dbReference type="Proteomes" id="UP001493487">
    <property type="component" value="Unassembled WGS sequence"/>
</dbReference>
<evidence type="ECO:0000256" key="1">
    <source>
        <dbReference type="ARBA" id="ARBA00022723"/>
    </source>
</evidence>
<dbReference type="EMBL" id="JASKHM010000001">
    <property type="protein sequence ID" value="MEQ4480850.1"/>
    <property type="molecule type" value="Genomic_DNA"/>
</dbReference>
<accession>A0ABV1KLK2</accession>
<evidence type="ECO:0000313" key="3">
    <source>
        <dbReference type="EMBL" id="MEQ4480850.1"/>
    </source>
</evidence>
<dbReference type="PANTHER" id="PTHR43279:SF1">
    <property type="entry name" value="CATECHOL-2,3-DIOXYGENASE"/>
    <property type="match status" value="1"/>
</dbReference>
<feature type="domain" description="VOC" evidence="2">
    <location>
        <begin position="9"/>
        <end position="127"/>
    </location>
</feature>
<dbReference type="InterPro" id="IPR004360">
    <property type="entry name" value="Glyas_Fos-R_dOase_dom"/>
</dbReference>
<dbReference type="CDD" id="cd16359">
    <property type="entry name" value="VOC_BsCatE_like_C"/>
    <property type="match status" value="1"/>
</dbReference>
<feature type="domain" description="VOC" evidence="2">
    <location>
        <begin position="170"/>
        <end position="289"/>
    </location>
</feature>
<organism evidence="3 4">
    <name type="scientific">Cohnella silvisoli</name>
    <dbReference type="NCBI Taxonomy" id="2873699"/>
    <lineage>
        <taxon>Bacteria</taxon>
        <taxon>Bacillati</taxon>
        <taxon>Bacillota</taxon>
        <taxon>Bacilli</taxon>
        <taxon>Bacillales</taxon>
        <taxon>Paenibacillaceae</taxon>
        <taxon>Cohnella</taxon>
    </lineage>
</organism>
<protein>
    <submittedName>
        <fullName evidence="3">VOC family protein</fullName>
    </submittedName>
</protein>
<dbReference type="InterPro" id="IPR037523">
    <property type="entry name" value="VOC_core"/>
</dbReference>
<dbReference type="RefSeq" id="WP_232183282.1">
    <property type="nucleotide sequence ID" value="NZ_JAIOAP010000001.1"/>
</dbReference>
<dbReference type="InterPro" id="IPR029068">
    <property type="entry name" value="Glyas_Bleomycin-R_OHBP_Dase"/>
</dbReference>
<comment type="caution">
    <text evidence="3">The sequence shown here is derived from an EMBL/GenBank/DDBJ whole genome shotgun (WGS) entry which is preliminary data.</text>
</comment>
<dbReference type="Gene3D" id="3.10.180.10">
    <property type="entry name" value="2,3-Dihydroxybiphenyl 1,2-Dioxygenase, domain 1"/>
    <property type="match status" value="2"/>
</dbReference>
<evidence type="ECO:0000313" key="4">
    <source>
        <dbReference type="Proteomes" id="UP001493487"/>
    </source>
</evidence>
<dbReference type="CDD" id="cd07255">
    <property type="entry name" value="VOC_BsCatE_like_N"/>
    <property type="match status" value="1"/>
</dbReference>
<gene>
    <name evidence="3" type="ORF">QJS35_00435</name>
</gene>
<dbReference type="Pfam" id="PF00903">
    <property type="entry name" value="Glyoxalase"/>
    <property type="match status" value="2"/>
</dbReference>
<sequence length="289" mass="31504">MSRSIHADTVLGVLKLKISNLERSIQFYREVVGFQVLSQDATTARLTVDGHKTYLILEEVPNAAVVPRRSATGLYHFAILVPTREQLGLSLRTLIKSGIHIGQGDHMVSEALYISDPDNNGIEIYCDRPRSEWKKDAEGNYIMGSDPVDIEGLLKLAGDKPWSGLAAETILGHIHLHVSELSKSKAFYCDILGFDLVADASKMMGALFISAGGYHHHIGMNIWAGVGAPQPPANGTGLAYYTIVLPSPVELNVTLEKLRNADIPVAEQGDHWELKDPSGIEIRLMASAA</sequence>
<dbReference type="PROSITE" id="PS51819">
    <property type="entry name" value="VOC"/>
    <property type="match status" value="2"/>
</dbReference>
<keyword evidence="4" id="KW-1185">Reference proteome</keyword>
<keyword evidence="1" id="KW-0479">Metal-binding</keyword>
<proteinExistence type="predicted"/>